<feature type="transmembrane region" description="Helical" evidence="5">
    <location>
        <begin position="319"/>
        <end position="336"/>
    </location>
</feature>
<dbReference type="PANTHER" id="PTHR11662">
    <property type="entry name" value="SOLUTE CARRIER FAMILY 17"/>
    <property type="match status" value="1"/>
</dbReference>
<dbReference type="PANTHER" id="PTHR11662:SF399">
    <property type="entry name" value="FI19708P1-RELATED"/>
    <property type="match status" value="1"/>
</dbReference>
<dbReference type="InterPro" id="IPR050382">
    <property type="entry name" value="MFS_Na/Anion_cotransporter"/>
</dbReference>
<feature type="transmembrane region" description="Helical" evidence="5">
    <location>
        <begin position="449"/>
        <end position="468"/>
    </location>
</feature>
<evidence type="ECO:0000259" key="6">
    <source>
        <dbReference type="PROSITE" id="PS50850"/>
    </source>
</evidence>
<dbReference type="Pfam" id="PF07690">
    <property type="entry name" value="MFS_1"/>
    <property type="match status" value="1"/>
</dbReference>
<evidence type="ECO:0000256" key="2">
    <source>
        <dbReference type="ARBA" id="ARBA00022692"/>
    </source>
</evidence>
<organism evidence="7 8">
    <name type="scientific">Larinioides sclopetarius</name>
    <dbReference type="NCBI Taxonomy" id="280406"/>
    <lineage>
        <taxon>Eukaryota</taxon>
        <taxon>Metazoa</taxon>
        <taxon>Ecdysozoa</taxon>
        <taxon>Arthropoda</taxon>
        <taxon>Chelicerata</taxon>
        <taxon>Arachnida</taxon>
        <taxon>Araneae</taxon>
        <taxon>Araneomorphae</taxon>
        <taxon>Entelegynae</taxon>
        <taxon>Araneoidea</taxon>
        <taxon>Araneidae</taxon>
        <taxon>Larinioides</taxon>
    </lineage>
</organism>
<keyword evidence="2 5" id="KW-0812">Transmembrane</keyword>
<feature type="transmembrane region" description="Helical" evidence="5">
    <location>
        <begin position="381"/>
        <end position="403"/>
    </location>
</feature>
<feature type="transmembrane region" description="Helical" evidence="5">
    <location>
        <begin position="220"/>
        <end position="239"/>
    </location>
</feature>
<protein>
    <recommendedName>
        <fullName evidence="6">Major facilitator superfamily (MFS) profile domain-containing protein</fullName>
    </recommendedName>
</protein>
<comment type="caution">
    <text evidence="7">The sequence shown here is derived from an EMBL/GenBank/DDBJ whole genome shotgun (WGS) entry which is preliminary data.</text>
</comment>
<evidence type="ECO:0000256" key="4">
    <source>
        <dbReference type="ARBA" id="ARBA00023136"/>
    </source>
</evidence>
<feature type="transmembrane region" description="Helical" evidence="5">
    <location>
        <begin position="126"/>
        <end position="143"/>
    </location>
</feature>
<dbReference type="FunFam" id="1.20.1250.20:FF:000532">
    <property type="entry name" value="SLC (SoLute Carrier) homolog"/>
    <property type="match status" value="1"/>
</dbReference>
<accession>A0AAV2BAB2</accession>
<dbReference type="GO" id="GO:0016020">
    <property type="term" value="C:membrane"/>
    <property type="evidence" value="ECO:0007669"/>
    <property type="project" value="UniProtKB-SubCell"/>
</dbReference>
<evidence type="ECO:0000256" key="5">
    <source>
        <dbReference type="SAM" id="Phobius"/>
    </source>
</evidence>
<dbReference type="SUPFAM" id="SSF103473">
    <property type="entry name" value="MFS general substrate transporter"/>
    <property type="match status" value="1"/>
</dbReference>
<keyword evidence="4 5" id="KW-0472">Membrane</keyword>
<dbReference type="AlphaFoldDB" id="A0AAV2BAB2"/>
<evidence type="ECO:0000256" key="3">
    <source>
        <dbReference type="ARBA" id="ARBA00022989"/>
    </source>
</evidence>
<dbReference type="PROSITE" id="PS50850">
    <property type="entry name" value="MFS"/>
    <property type="match status" value="1"/>
</dbReference>
<evidence type="ECO:0000256" key="1">
    <source>
        <dbReference type="ARBA" id="ARBA00004141"/>
    </source>
</evidence>
<dbReference type="Proteomes" id="UP001497382">
    <property type="component" value="Unassembled WGS sequence"/>
</dbReference>
<dbReference type="GO" id="GO:0006820">
    <property type="term" value="P:monoatomic anion transport"/>
    <property type="evidence" value="ECO:0007669"/>
    <property type="project" value="TreeGrafter"/>
</dbReference>
<sequence>MARNFELSASDQTKTRRCFLGQRHVATLVGFLTCYLQTSNRIVAGVAIVAMVKHRQLNETSTWNSSEISCPLPSTPPESVIKSSFQGEFDWSTQLQGVLLGLGSLSYLLAQIPAGRLADVLGSKPILVYSNAATGILTLISPFAARWHIYAFIAVQFIKGATQGCGFPALYKMTSNWIPRNERGTLSTLMVCGYSVGMAVTGIVTGWLCDIPGLGWPSAFYIWGAITFFVSVGFHFIYYETPSEHPWITAEELKFITDGLETKASKKQPPTPWKKIFTSMPCYAYFYGLAGHTYGFVHFFTVQPTFMGTVLHYSMAENGLASCLPILISTVSGVLSSMASHWITKKNLIRIDTLRKIATGSSALGFSLCMAGILLAGCDAIINILFFALSLFSLGIALAGIVISGVDMAPVFSGSIMGVAAFVSGISSTLVPVVAGLLTTHETLSEWRIVFWINLVVVGSSGLVYVLFGSAEVQPWNYPEGEDITKEIRHKDQNMKLMDNKSTEIEEQQ</sequence>
<keyword evidence="8" id="KW-1185">Reference proteome</keyword>
<dbReference type="InterPro" id="IPR020846">
    <property type="entry name" value="MFS_dom"/>
</dbReference>
<feature type="transmembrane region" description="Helical" evidence="5">
    <location>
        <begin position="415"/>
        <end position="437"/>
    </location>
</feature>
<feature type="transmembrane region" description="Helical" evidence="5">
    <location>
        <begin position="183"/>
        <end position="208"/>
    </location>
</feature>
<feature type="transmembrane region" description="Helical" evidence="5">
    <location>
        <begin position="282"/>
        <end position="299"/>
    </location>
</feature>
<proteinExistence type="predicted"/>
<dbReference type="GO" id="GO:0022857">
    <property type="term" value="F:transmembrane transporter activity"/>
    <property type="evidence" value="ECO:0007669"/>
    <property type="project" value="InterPro"/>
</dbReference>
<name>A0AAV2BAB2_9ARAC</name>
<evidence type="ECO:0000313" key="7">
    <source>
        <dbReference type="EMBL" id="CAL1293107.1"/>
    </source>
</evidence>
<evidence type="ECO:0000313" key="8">
    <source>
        <dbReference type="Proteomes" id="UP001497382"/>
    </source>
</evidence>
<dbReference type="InterPro" id="IPR036259">
    <property type="entry name" value="MFS_trans_sf"/>
</dbReference>
<keyword evidence="3 5" id="KW-1133">Transmembrane helix</keyword>
<gene>
    <name evidence="7" type="ORF">LARSCL_LOCUS18017</name>
</gene>
<dbReference type="Gene3D" id="1.20.1250.20">
    <property type="entry name" value="MFS general substrate transporter like domains"/>
    <property type="match status" value="2"/>
</dbReference>
<dbReference type="EMBL" id="CAXIEN010000320">
    <property type="protein sequence ID" value="CAL1293107.1"/>
    <property type="molecule type" value="Genomic_DNA"/>
</dbReference>
<dbReference type="InterPro" id="IPR011701">
    <property type="entry name" value="MFS"/>
</dbReference>
<comment type="subcellular location">
    <subcellularLocation>
        <location evidence="1">Membrane</location>
        <topology evidence="1">Multi-pass membrane protein</topology>
    </subcellularLocation>
</comment>
<reference evidence="7 8" key="1">
    <citation type="submission" date="2024-04" db="EMBL/GenBank/DDBJ databases">
        <authorList>
            <person name="Rising A."/>
            <person name="Reimegard J."/>
            <person name="Sonavane S."/>
            <person name="Akerstrom W."/>
            <person name="Nylinder S."/>
            <person name="Hedman E."/>
            <person name="Kallberg Y."/>
        </authorList>
    </citation>
    <scope>NUCLEOTIDE SEQUENCE [LARGE SCALE GENOMIC DNA]</scope>
</reference>
<feature type="transmembrane region" description="Helical" evidence="5">
    <location>
        <begin position="149"/>
        <end position="171"/>
    </location>
</feature>
<feature type="domain" description="Major facilitator superfamily (MFS) profile" evidence="6">
    <location>
        <begin position="26"/>
        <end position="474"/>
    </location>
</feature>
<feature type="transmembrane region" description="Helical" evidence="5">
    <location>
        <begin position="357"/>
        <end position="375"/>
    </location>
</feature>